<keyword evidence="3" id="KW-1185">Reference proteome</keyword>
<feature type="compositionally biased region" description="Low complexity" evidence="1">
    <location>
        <begin position="782"/>
        <end position="791"/>
    </location>
</feature>
<evidence type="ECO:0000313" key="4">
    <source>
        <dbReference type="RefSeq" id="XP_035828266.1"/>
    </source>
</evidence>
<proteinExistence type="predicted"/>
<feature type="compositionally biased region" description="Basic and acidic residues" evidence="1">
    <location>
        <begin position="326"/>
        <end position="336"/>
    </location>
</feature>
<dbReference type="PANTHER" id="PTHR23179">
    <property type="entry name" value="T-CELL ACTIVATION RHO GTPASE ACTIVATING PROTEIN-RELATED"/>
    <property type="match status" value="1"/>
</dbReference>
<feature type="region of interest" description="Disordered" evidence="1">
    <location>
        <begin position="410"/>
        <end position="496"/>
    </location>
</feature>
<dbReference type="GeneID" id="101862067"/>
<protein>
    <submittedName>
        <fullName evidence="4">Dentin sialophosphoprotein isoform X1</fullName>
    </submittedName>
</protein>
<dbReference type="PROSITE" id="PS50238">
    <property type="entry name" value="RHOGAP"/>
    <property type="match status" value="1"/>
</dbReference>
<feature type="compositionally biased region" description="Acidic residues" evidence="1">
    <location>
        <begin position="291"/>
        <end position="305"/>
    </location>
</feature>
<feature type="compositionally biased region" description="Polar residues" evidence="1">
    <location>
        <begin position="792"/>
        <end position="803"/>
    </location>
</feature>
<dbReference type="PANTHER" id="PTHR23179:SF27">
    <property type="entry name" value="RHO GTPASE ACTIVATING PROTEIN AT 71E, ISOFORM D"/>
    <property type="match status" value="1"/>
</dbReference>
<organism evidence="3 4">
    <name type="scientific">Aplysia californica</name>
    <name type="common">California sea hare</name>
    <dbReference type="NCBI Taxonomy" id="6500"/>
    <lineage>
        <taxon>Eukaryota</taxon>
        <taxon>Metazoa</taxon>
        <taxon>Spiralia</taxon>
        <taxon>Lophotrochozoa</taxon>
        <taxon>Mollusca</taxon>
        <taxon>Gastropoda</taxon>
        <taxon>Heterobranchia</taxon>
        <taxon>Euthyneura</taxon>
        <taxon>Tectipleura</taxon>
        <taxon>Aplysiida</taxon>
        <taxon>Aplysioidea</taxon>
        <taxon>Aplysiidae</taxon>
        <taxon>Aplysia</taxon>
    </lineage>
</organism>
<evidence type="ECO:0000313" key="3">
    <source>
        <dbReference type="Proteomes" id="UP000694888"/>
    </source>
</evidence>
<feature type="compositionally biased region" description="Polar residues" evidence="1">
    <location>
        <begin position="481"/>
        <end position="496"/>
    </location>
</feature>
<dbReference type="Pfam" id="PF00620">
    <property type="entry name" value="RhoGAP"/>
    <property type="match status" value="1"/>
</dbReference>
<accession>A0ABM1W0S3</accession>
<feature type="compositionally biased region" description="Basic and acidic residues" evidence="1">
    <location>
        <begin position="672"/>
        <end position="683"/>
    </location>
</feature>
<dbReference type="Proteomes" id="UP000694888">
    <property type="component" value="Unplaced"/>
</dbReference>
<reference evidence="4" key="1">
    <citation type="submission" date="2025-08" db="UniProtKB">
        <authorList>
            <consortium name="RefSeq"/>
        </authorList>
    </citation>
    <scope>IDENTIFICATION</scope>
</reference>
<evidence type="ECO:0000259" key="2">
    <source>
        <dbReference type="PROSITE" id="PS50238"/>
    </source>
</evidence>
<feature type="domain" description="Rho-GAP" evidence="2">
    <location>
        <begin position="29"/>
        <end position="210"/>
    </location>
</feature>
<name>A0ABM1W0S3_APLCA</name>
<dbReference type="Gene3D" id="1.10.555.10">
    <property type="entry name" value="Rho GTPase activation protein"/>
    <property type="match status" value="1"/>
</dbReference>
<feature type="compositionally biased region" description="Low complexity" evidence="1">
    <location>
        <begin position="707"/>
        <end position="721"/>
    </location>
</feature>
<dbReference type="InterPro" id="IPR008936">
    <property type="entry name" value="Rho_GTPase_activation_prot"/>
</dbReference>
<feature type="region of interest" description="Disordered" evidence="1">
    <location>
        <begin position="286"/>
        <end position="336"/>
    </location>
</feature>
<sequence length="839" mass="90902">MFRNVFSGCVSDRSSQAEVFRSQKLKFGASLSSALKHGYLPGPLVDILVFIAKEGVATADVFRRPGNPNDTRRIVKRLTEGKQVIYSNYSFYTLASVVKKFLLKIPGGVFTPEGEEQLLQVLTLPQKMEQIEAVHSFIETLSPTHQQLVALLFGTWFRIVTYSEVNCMSVEALSRSVAGSMFHTCAEDPAKVEKASRIMQFLIDNFGVEGMFGRENIRFFAETTHTGIHIRELYRYSYHPDSQLIPRKKADLMFRAFIDKEASKYGFDVVSDAVRSDFIEVTRVGNAKAGDDDDEDDDDDDDEDGGLGHEREFSQSPEPSPGALRHHADLSHDPEHDLDQSEMINMSTLSAPEVSLVPSPEVSKRPKSLEDNLNEVRSHYQSRCLSRFNSVKRKQLERLRQRSDWFLSPTVRERNNSRKGKGEGSLSLFANSSSGHGTSQHHHRGNAGCGGGGAKNGGGGGGNGHNSNNSNNNNNPNGSSMVLQQKNSGTSVVTKASSEGAVLEAFSDGDSVFTDNTSRSESPASEPVWSHILKVHSRDIIHSDTIAELSLPEMSLCCGDAGGSGADISITSHDITLGADATTITTATASLASPLRTTAGDGVRVQGAHHHDDDCDQDAGVRGDDEGGDDGDDDDDDEDNTTPTGIQEEEDTLMAASLQDIHHTSSSAGEDSSTRSEELDKDSPAASQVEATTAAARIVEPLPKGTAESQQQKAQQLQEESGAPPTCPSALVEAGVDDGGKVGDEEVVTLGQQSTMTQMEEETEEAREVGSAGHEEARETSQQQQQQQQQQLHSPSEVDSQAVASPPTGQEEGGEEKKEEVVQCFLVERHYGQDTTADS</sequence>
<feature type="compositionally biased region" description="Gly residues" evidence="1">
    <location>
        <begin position="447"/>
        <end position="464"/>
    </location>
</feature>
<dbReference type="RefSeq" id="XP_035828266.1">
    <property type="nucleotide sequence ID" value="XM_035972373.1"/>
</dbReference>
<feature type="compositionally biased region" description="Basic and acidic residues" evidence="1">
    <location>
        <begin position="609"/>
        <end position="625"/>
    </location>
</feature>
<dbReference type="InterPro" id="IPR000198">
    <property type="entry name" value="RhoGAP_dom"/>
</dbReference>
<feature type="compositionally biased region" description="Low complexity" evidence="1">
    <location>
        <begin position="465"/>
        <end position="480"/>
    </location>
</feature>
<feature type="compositionally biased region" description="Basic and acidic residues" evidence="1">
    <location>
        <begin position="411"/>
        <end position="422"/>
    </location>
</feature>
<feature type="compositionally biased region" description="Basic and acidic residues" evidence="1">
    <location>
        <begin position="815"/>
        <end position="832"/>
    </location>
</feature>
<dbReference type="SMART" id="SM00324">
    <property type="entry name" value="RhoGAP"/>
    <property type="match status" value="1"/>
</dbReference>
<feature type="region of interest" description="Disordered" evidence="1">
    <location>
        <begin position="602"/>
        <end position="839"/>
    </location>
</feature>
<evidence type="ECO:0000256" key="1">
    <source>
        <dbReference type="SAM" id="MobiDB-lite"/>
    </source>
</evidence>
<feature type="compositionally biased region" description="Acidic residues" evidence="1">
    <location>
        <begin position="626"/>
        <end position="640"/>
    </location>
</feature>
<dbReference type="SUPFAM" id="SSF48350">
    <property type="entry name" value="GTPase activation domain, GAP"/>
    <property type="match status" value="1"/>
</dbReference>
<gene>
    <name evidence="4" type="primary">LOC101862067</name>
</gene>